<keyword evidence="1" id="KW-0802">TPR repeat</keyword>
<evidence type="ECO:0000313" key="4">
    <source>
        <dbReference type="EMBL" id="PDX18250.1"/>
    </source>
</evidence>
<dbReference type="InterPro" id="IPR019734">
    <property type="entry name" value="TPR_rpt"/>
</dbReference>
<sequence>MQKFDYEFKKRALIKDGFLAFKQAHYAEALRLFSEVLFLDKDNQKAKVGALLSDIAKDFPKEAHSFYELYQSLIAMQKRSLKNQAEEQIINLIASFDEGLNQMAEKIDAQISQKGEELNGILYADFKRLSLERGFKEAFEDLMFSSRVIFDNKEDFYEFLKELNHYGYYELAINYIENMHEDSFIYDKFLRSLLEDALKSNKA</sequence>
<keyword evidence="4" id="KW-0418">Kinase</keyword>
<evidence type="ECO:0000313" key="2">
    <source>
        <dbReference type="EMBL" id="OOQ33702.1"/>
    </source>
</evidence>
<organism evidence="4 5">
    <name type="scientific">Helicobacter pylori</name>
    <name type="common">Campylobacter pylori</name>
    <dbReference type="NCBI Taxonomy" id="210"/>
    <lineage>
        <taxon>Bacteria</taxon>
        <taxon>Pseudomonadati</taxon>
        <taxon>Campylobacterota</taxon>
        <taxon>Epsilonproteobacteria</taxon>
        <taxon>Campylobacterales</taxon>
        <taxon>Helicobacteraceae</taxon>
        <taxon>Helicobacter</taxon>
    </lineage>
</organism>
<dbReference type="EMBL" id="MUPM01000159">
    <property type="protein sequence ID" value="OOQ33702.1"/>
    <property type="molecule type" value="Genomic_DNA"/>
</dbReference>
<dbReference type="eggNOG" id="ENOG5032DK7">
    <property type="taxonomic scope" value="Bacteria"/>
</dbReference>
<reference evidence="5 6" key="2">
    <citation type="journal article" date="2017" name="Gut Pathog.">
        <title>Phylogenomics of Colombian Helicobacter pylori isolates.</title>
        <authorList>
            <person name="Gutierrez-Escobar A.J."/>
            <person name="Trujillo E."/>
            <person name="Acevedo O."/>
            <person name="Bravo M.M."/>
        </authorList>
    </citation>
    <scope>NUCLEOTIDE SEQUENCE [LARGE SCALE GENOMIC DNA]</scope>
    <source>
        <strain evidence="4 5">22346</strain>
        <strain evidence="3 6">22366</strain>
    </source>
</reference>
<reference evidence="2 7" key="1">
    <citation type="journal article" date="2017" name="Front. Cell. Infect. Microbiol.">
        <title>Whole Genome Sequence and Phylogenetic Analysis Show Helicobacter pylori Strains from Latin America Have Followed a Unique Evolution Pathway.</title>
        <authorList>
            <person name="Munoz-Ramirez Z.Y."/>
            <person name="Mendez-Tenorio A."/>
            <person name="Kato I."/>
            <person name="Bravo M.M."/>
            <person name="Rizzato C."/>
            <person name="Thorell K."/>
            <person name="Torres R.C."/>
            <person name="Aviles-Jimenez F."/>
            <person name="Camorlinga M."/>
            <person name="Canzian F."/>
            <person name="Torres J."/>
        </authorList>
    </citation>
    <scope>NUCLEOTIDE SEQUENCE [LARGE SCALE GENOMIC DNA]</scope>
    <source>
        <strain evidence="2 7">CM22347</strain>
    </source>
</reference>
<evidence type="ECO:0000313" key="7">
    <source>
        <dbReference type="Proteomes" id="UP000319468"/>
    </source>
</evidence>
<dbReference type="PROSITE" id="PS50005">
    <property type="entry name" value="TPR"/>
    <property type="match status" value="1"/>
</dbReference>
<dbReference type="GO" id="GO:0016301">
    <property type="term" value="F:kinase activity"/>
    <property type="evidence" value="ECO:0007669"/>
    <property type="project" value="UniProtKB-KW"/>
</dbReference>
<keyword evidence="4" id="KW-0808">Transferase</keyword>
<protein>
    <submittedName>
        <fullName evidence="4">Histidine kinase</fullName>
    </submittedName>
</protein>
<evidence type="ECO:0000313" key="3">
    <source>
        <dbReference type="EMBL" id="PDX09726.1"/>
    </source>
</evidence>
<dbReference type="EMBL" id="MBIS01000011">
    <property type="protein sequence ID" value="PDX18250.1"/>
    <property type="molecule type" value="Genomic_DNA"/>
</dbReference>
<feature type="repeat" description="TPR" evidence="1">
    <location>
        <begin position="10"/>
        <end position="43"/>
    </location>
</feature>
<evidence type="ECO:0000313" key="6">
    <source>
        <dbReference type="Proteomes" id="UP000220501"/>
    </source>
</evidence>
<dbReference type="Proteomes" id="UP000319468">
    <property type="component" value="Unassembled WGS sequence"/>
</dbReference>
<dbReference type="EMBL" id="MBIN01000001">
    <property type="protein sequence ID" value="PDX09726.1"/>
    <property type="molecule type" value="Genomic_DNA"/>
</dbReference>
<evidence type="ECO:0000313" key="5">
    <source>
        <dbReference type="Proteomes" id="UP000220275"/>
    </source>
</evidence>
<comment type="caution">
    <text evidence="4">The sequence shown here is derived from an EMBL/GenBank/DDBJ whole genome shotgun (WGS) entry which is preliminary data.</text>
</comment>
<dbReference type="RefSeq" id="WP_001168585.1">
    <property type="nucleotide sequence ID" value="NZ_BSMN01000001.1"/>
</dbReference>
<dbReference type="Proteomes" id="UP000220501">
    <property type="component" value="Unassembled WGS sequence"/>
</dbReference>
<proteinExistence type="predicted"/>
<gene>
    <name evidence="2" type="ORF">B0X69_02435</name>
    <name evidence="3" type="ORF">BB406_00275</name>
    <name evidence="4" type="ORF">BB413_05755</name>
</gene>
<name>A0A024CA35_HELPX</name>
<accession>A0A024CA35</accession>
<dbReference type="Proteomes" id="UP000220275">
    <property type="component" value="Unassembled WGS sequence"/>
</dbReference>
<dbReference type="AlphaFoldDB" id="A0A024CA35"/>
<evidence type="ECO:0000256" key="1">
    <source>
        <dbReference type="PROSITE-ProRule" id="PRU00339"/>
    </source>
</evidence>